<comment type="similarity">
    <text evidence="1">Belongs to the peptidase C48 family.</text>
</comment>
<feature type="compositionally biased region" description="Polar residues" evidence="5">
    <location>
        <begin position="298"/>
        <end position="308"/>
    </location>
</feature>
<dbReference type="PROSITE" id="PS50600">
    <property type="entry name" value="ULP_PROTEASE"/>
    <property type="match status" value="1"/>
</dbReference>
<dbReference type="AlphaFoldDB" id="A0A1A9W923"/>
<dbReference type="SUPFAM" id="SSF54001">
    <property type="entry name" value="Cysteine proteinases"/>
    <property type="match status" value="1"/>
</dbReference>
<protein>
    <recommendedName>
        <fullName evidence="6">Ubiquitin-like protease family profile domain-containing protein</fullName>
    </recommendedName>
</protein>
<evidence type="ECO:0000313" key="8">
    <source>
        <dbReference type="Proteomes" id="UP000091820"/>
    </source>
</evidence>
<evidence type="ECO:0000256" key="5">
    <source>
        <dbReference type="SAM" id="MobiDB-lite"/>
    </source>
</evidence>
<evidence type="ECO:0000256" key="3">
    <source>
        <dbReference type="ARBA" id="ARBA00022801"/>
    </source>
</evidence>
<dbReference type="PANTHER" id="PTHR46915:SF2">
    <property type="entry name" value="UBIQUITIN-LIKE PROTEASE 4"/>
    <property type="match status" value="1"/>
</dbReference>
<dbReference type="InterPro" id="IPR038765">
    <property type="entry name" value="Papain-like_cys_pep_sf"/>
</dbReference>
<dbReference type="Gene3D" id="3.40.395.10">
    <property type="entry name" value="Adenoviral Proteinase, Chain A"/>
    <property type="match status" value="1"/>
</dbReference>
<dbReference type="InterPro" id="IPR003653">
    <property type="entry name" value="Peptidase_C48_C"/>
</dbReference>
<keyword evidence="8" id="KW-1185">Reference proteome</keyword>
<dbReference type="EnsemblMetazoa" id="GBRI010725-RA">
    <property type="protein sequence ID" value="GBRI010725-PA"/>
    <property type="gene ID" value="GBRI010725"/>
</dbReference>
<organism evidence="7 8">
    <name type="scientific">Glossina brevipalpis</name>
    <dbReference type="NCBI Taxonomy" id="37001"/>
    <lineage>
        <taxon>Eukaryota</taxon>
        <taxon>Metazoa</taxon>
        <taxon>Ecdysozoa</taxon>
        <taxon>Arthropoda</taxon>
        <taxon>Hexapoda</taxon>
        <taxon>Insecta</taxon>
        <taxon>Pterygota</taxon>
        <taxon>Neoptera</taxon>
        <taxon>Endopterygota</taxon>
        <taxon>Diptera</taxon>
        <taxon>Brachycera</taxon>
        <taxon>Muscomorpha</taxon>
        <taxon>Hippoboscoidea</taxon>
        <taxon>Glossinidae</taxon>
        <taxon>Glossina</taxon>
    </lineage>
</organism>
<feature type="domain" description="Ubiquitin-like protease family profile" evidence="6">
    <location>
        <begin position="19"/>
        <end position="191"/>
    </location>
</feature>
<proteinExistence type="inferred from homology"/>
<dbReference type="STRING" id="37001.A0A1A9W923"/>
<evidence type="ECO:0000259" key="6">
    <source>
        <dbReference type="PROSITE" id="PS50600"/>
    </source>
</evidence>
<dbReference type="PANTHER" id="PTHR46915">
    <property type="entry name" value="UBIQUITIN-LIKE PROTEASE 4-RELATED"/>
    <property type="match status" value="1"/>
</dbReference>
<evidence type="ECO:0000256" key="2">
    <source>
        <dbReference type="ARBA" id="ARBA00022670"/>
    </source>
</evidence>
<accession>A0A1A9W923</accession>
<dbReference type="GO" id="GO:0006508">
    <property type="term" value="P:proteolysis"/>
    <property type="evidence" value="ECO:0007669"/>
    <property type="project" value="UniProtKB-KW"/>
</dbReference>
<dbReference type="Pfam" id="PF02902">
    <property type="entry name" value="Peptidase_C48"/>
    <property type="match status" value="1"/>
</dbReference>
<keyword evidence="2" id="KW-0645">Protease</keyword>
<evidence type="ECO:0000256" key="1">
    <source>
        <dbReference type="ARBA" id="ARBA00005234"/>
    </source>
</evidence>
<dbReference type="GO" id="GO:0016926">
    <property type="term" value="P:protein desumoylation"/>
    <property type="evidence" value="ECO:0007669"/>
    <property type="project" value="UniProtKB-ARBA"/>
</dbReference>
<keyword evidence="3" id="KW-0378">Hydrolase</keyword>
<reference evidence="8" key="1">
    <citation type="submission" date="2014-03" db="EMBL/GenBank/DDBJ databases">
        <authorList>
            <person name="Aksoy S."/>
            <person name="Warren W."/>
            <person name="Wilson R.K."/>
        </authorList>
    </citation>
    <scope>NUCLEOTIDE SEQUENCE [LARGE SCALE GENOMIC DNA]</scope>
    <source>
        <strain evidence="8">IAEA</strain>
    </source>
</reference>
<sequence>MSTSSQNILLNYRTAKSSPNIYLDDYLRLAPGRWLNDTLIEFHGMWVREALTRDINKRIHIFSPFLYPELNQELPRLDMLRRWIMKFNLFALGSLLIPVCTNKHWILAIICNPSLKEGKTKSQILLVDSMRQRGTEHIAGKLRSFVETEHGHRPTKLRITAEMLTVTAVEVPQQQNKADCGVFVAQNMLQYLICKSTDWDAADLPDGWRTEEEATHTRRELANTIGILARQQGYAECISTLGFFGGGNCCTRNKGHHCLARAADNTRHAQHGHTATEQRSRGSRSSMSLPSPRRRGQPIQQYNITFNSPPRGPMVSTAGRSPGIREIEGGCPKIPEGIIIAILIITIT</sequence>
<dbReference type="GO" id="GO:0008234">
    <property type="term" value="F:cysteine-type peptidase activity"/>
    <property type="evidence" value="ECO:0007669"/>
    <property type="project" value="UniProtKB-KW"/>
</dbReference>
<evidence type="ECO:0000313" key="7">
    <source>
        <dbReference type="EnsemblMetazoa" id="GBRI010725-PA"/>
    </source>
</evidence>
<keyword evidence="4" id="KW-0788">Thiol protease</keyword>
<reference evidence="7" key="2">
    <citation type="submission" date="2020-05" db="UniProtKB">
        <authorList>
            <consortium name="EnsemblMetazoa"/>
        </authorList>
    </citation>
    <scope>IDENTIFICATION</scope>
    <source>
        <strain evidence="7">IAEA</strain>
    </source>
</reference>
<feature type="region of interest" description="Disordered" evidence="5">
    <location>
        <begin position="265"/>
        <end position="319"/>
    </location>
</feature>
<evidence type="ECO:0000256" key="4">
    <source>
        <dbReference type="ARBA" id="ARBA00022807"/>
    </source>
</evidence>
<dbReference type="VEuPathDB" id="VectorBase:GBRI010725"/>
<name>A0A1A9W923_9MUSC</name>
<dbReference type="Proteomes" id="UP000091820">
    <property type="component" value="Unassembled WGS sequence"/>
</dbReference>